<dbReference type="SUPFAM" id="SSF55961">
    <property type="entry name" value="Bet v1-like"/>
    <property type="match status" value="1"/>
</dbReference>
<sequence length="156" mass="18421">MLAEIQQLNDETVVEFHRDFSYPVSKVWRILTDNDQLAKWFSELKIQELTEGGKLVFDMGNGTYEEMTITEVKVPTVWEFTWDKSLVRFNLSENPNGTHLVLKEYIKDVTEHTARDVAGWHVCLDVIEKVLKDEPVQNRKEEWDKVYPEYKKKLEA</sequence>
<dbReference type="CDD" id="cd08899">
    <property type="entry name" value="SRPBCC_CalC_Aha1-like_6"/>
    <property type="match status" value="1"/>
</dbReference>
<dbReference type="InterPro" id="IPR023393">
    <property type="entry name" value="START-like_dom_sf"/>
</dbReference>
<dbReference type="Proteomes" id="UP000638836">
    <property type="component" value="Unassembled WGS sequence"/>
</dbReference>
<evidence type="ECO:0000256" key="1">
    <source>
        <dbReference type="ARBA" id="ARBA00006817"/>
    </source>
</evidence>
<proteinExistence type="inferred from homology"/>
<comment type="similarity">
    <text evidence="1">Belongs to the AHA1 family.</text>
</comment>
<name>A0ABR7TEI9_9LACT</name>
<accession>A0ABR7TEI9</accession>
<comment type="caution">
    <text evidence="3">The sequence shown here is derived from an EMBL/GenBank/DDBJ whole genome shotgun (WGS) entry which is preliminary data.</text>
</comment>
<feature type="domain" description="Activator of Hsp90 ATPase homologue 1/2-like C-terminal" evidence="2">
    <location>
        <begin position="22"/>
        <end position="131"/>
    </location>
</feature>
<dbReference type="RefSeq" id="WP_187948982.1">
    <property type="nucleotide sequence ID" value="NZ_WNJQ01000007.1"/>
</dbReference>
<dbReference type="EMBL" id="WNJQ01000007">
    <property type="protein sequence ID" value="MBC9825879.1"/>
    <property type="molecule type" value="Genomic_DNA"/>
</dbReference>
<keyword evidence="4" id="KW-1185">Reference proteome</keyword>
<organism evidence="3 4">
    <name type="scientific">Carnobacterium inhibens</name>
    <dbReference type="NCBI Taxonomy" id="147709"/>
    <lineage>
        <taxon>Bacteria</taxon>
        <taxon>Bacillati</taxon>
        <taxon>Bacillota</taxon>
        <taxon>Bacilli</taxon>
        <taxon>Lactobacillales</taxon>
        <taxon>Carnobacteriaceae</taxon>
        <taxon>Carnobacterium</taxon>
    </lineage>
</organism>
<evidence type="ECO:0000313" key="4">
    <source>
        <dbReference type="Proteomes" id="UP000638836"/>
    </source>
</evidence>
<evidence type="ECO:0000313" key="3">
    <source>
        <dbReference type="EMBL" id="MBC9825879.1"/>
    </source>
</evidence>
<protein>
    <submittedName>
        <fullName evidence="3">Activator of Hsp90 ATPase 1 family protein</fullName>
    </submittedName>
</protein>
<gene>
    <name evidence="3" type="ORF">GLO26_08620</name>
</gene>
<dbReference type="InterPro" id="IPR013538">
    <property type="entry name" value="ASHA1/2-like_C"/>
</dbReference>
<evidence type="ECO:0000259" key="2">
    <source>
        <dbReference type="Pfam" id="PF08327"/>
    </source>
</evidence>
<reference evidence="3 4" key="1">
    <citation type="journal article" date="2020" name="Microorganisms">
        <title>New Insight into Antimicrobial Compounds from Food and Marine-Sourced Carnobacterium Species through Phenotype and Genome Analyses.</title>
        <authorList>
            <person name="Begrem S."/>
            <person name="Ivaniuk F."/>
            <person name="Gigout-Chevalier F."/>
            <person name="Kolypczuk L."/>
            <person name="Bonnetot S."/>
            <person name="Leroi F."/>
            <person name="Grovel O."/>
            <person name="Delbarre-Ladrat C."/>
            <person name="Passerini D."/>
        </authorList>
    </citation>
    <scope>NUCLEOTIDE SEQUENCE [LARGE SCALE GENOMIC DNA]</scope>
    <source>
        <strain evidence="3 4">MIP2551</strain>
    </source>
</reference>
<dbReference type="Gene3D" id="3.30.530.20">
    <property type="match status" value="1"/>
</dbReference>
<dbReference type="Pfam" id="PF08327">
    <property type="entry name" value="AHSA1"/>
    <property type="match status" value="1"/>
</dbReference>